<keyword evidence="4" id="KW-0805">Transcription regulation</keyword>
<dbReference type="Proteomes" id="UP000696573">
    <property type="component" value="Unassembled WGS sequence"/>
</dbReference>
<dbReference type="GO" id="GO:0008270">
    <property type="term" value="F:zinc ion binding"/>
    <property type="evidence" value="ECO:0007669"/>
    <property type="project" value="InterPro"/>
</dbReference>
<dbReference type="CDD" id="cd12148">
    <property type="entry name" value="fungal_TF_MHR"/>
    <property type="match status" value="1"/>
</dbReference>
<feature type="region of interest" description="Disordered" evidence="8">
    <location>
        <begin position="506"/>
        <end position="553"/>
    </location>
</feature>
<dbReference type="GO" id="GO:0006351">
    <property type="term" value="P:DNA-templated transcription"/>
    <property type="evidence" value="ECO:0007669"/>
    <property type="project" value="InterPro"/>
</dbReference>
<dbReference type="PANTHER" id="PTHR47782:SF12">
    <property type="entry name" value="ZN(II)2CYS6 TRANSCRIPTION FACTOR (EUROFUNG)"/>
    <property type="match status" value="1"/>
</dbReference>
<feature type="domain" description="Xylanolytic transcriptional activator regulatory" evidence="9">
    <location>
        <begin position="181"/>
        <end position="243"/>
    </location>
</feature>
<dbReference type="GO" id="GO:0043565">
    <property type="term" value="F:sequence-specific DNA binding"/>
    <property type="evidence" value="ECO:0007669"/>
    <property type="project" value="TreeGrafter"/>
</dbReference>
<gene>
    <name evidence="10" type="ORF">CRHIZ90672A_00002137</name>
</gene>
<dbReference type="InterPro" id="IPR052202">
    <property type="entry name" value="Yeast_MetPath_Reg"/>
</dbReference>
<protein>
    <recommendedName>
        <fullName evidence="9">Xylanolytic transcriptional activator regulatory domain-containing protein</fullName>
    </recommendedName>
</protein>
<evidence type="ECO:0000313" key="11">
    <source>
        <dbReference type="Proteomes" id="UP000696573"/>
    </source>
</evidence>
<organism evidence="10 11">
    <name type="scientific">Clonostachys rhizophaga</name>
    <dbReference type="NCBI Taxonomy" id="160324"/>
    <lineage>
        <taxon>Eukaryota</taxon>
        <taxon>Fungi</taxon>
        <taxon>Dikarya</taxon>
        <taxon>Ascomycota</taxon>
        <taxon>Pezizomycotina</taxon>
        <taxon>Sordariomycetes</taxon>
        <taxon>Hypocreomycetidae</taxon>
        <taxon>Hypocreales</taxon>
        <taxon>Bionectriaceae</taxon>
        <taxon>Clonostachys</taxon>
    </lineage>
</organism>
<dbReference type="EMBL" id="CABFNQ020000730">
    <property type="protein sequence ID" value="CAH0028162.1"/>
    <property type="molecule type" value="Genomic_DNA"/>
</dbReference>
<dbReference type="InterPro" id="IPR007219">
    <property type="entry name" value="XnlR_reg_dom"/>
</dbReference>
<dbReference type="GO" id="GO:0000981">
    <property type="term" value="F:DNA-binding transcription factor activity, RNA polymerase II-specific"/>
    <property type="evidence" value="ECO:0007669"/>
    <property type="project" value="TreeGrafter"/>
</dbReference>
<dbReference type="GO" id="GO:0045944">
    <property type="term" value="P:positive regulation of transcription by RNA polymerase II"/>
    <property type="evidence" value="ECO:0007669"/>
    <property type="project" value="TreeGrafter"/>
</dbReference>
<dbReference type="GO" id="GO:0005634">
    <property type="term" value="C:nucleus"/>
    <property type="evidence" value="ECO:0007669"/>
    <property type="project" value="UniProtKB-SubCell"/>
</dbReference>
<keyword evidence="2" id="KW-0479">Metal-binding</keyword>
<evidence type="ECO:0000259" key="9">
    <source>
        <dbReference type="SMART" id="SM00906"/>
    </source>
</evidence>
<feature type="region of interest" description="Disordered" evidence="8">
    <location>
        <begin position="1"/>
        <end position="21"/>
    </location>
</feature>
<dbReference type="OrthoDB" id="5296287at2759"/>
<evidence type="ECO:0000256" key="2">
    <source>
        <dbReference type="ARBA" id="ARBA00022723"/>
    </source>
</evidence>
<accession>A0A9N9VRF4</accession>
<comment type="caution">
    <text evidence="10">The sequence shown here is derived from an EMBL/GenBank/DDBJ whole genome shotgun (WGS) entry which is preliminary data.</text>
</comment>
<evidence type="ECO:0000256" key="7">
    <source>
        <dbReference type="ARBA" id="ARBA00023242"/>
    </source>
</evidence>
<keyword evidence="11" id="KW-1185">Reference proteome</keyword>
<keyword evidence="7" id="KW-0539">Nucleus</keyword>
<evidence type="ECO:0000256" key="5">
    <source>
        <dbReference type="ARBA" id="ARBA00023125"/>
    </source>
</evidence>
<evidence type="ECO:0000313" key="10">
    <source>
        <dbReference type="EMBL" id="CAH0028162.1"/>
    </source>
</evidence>
<evidence type="ECO:0000256" key="6">
    <source>
        <dbReference type="ARBA" id="ARBA00023163"/>
    </source>
</evidence>
<evidence type="ECO:0000256" key="8">
    <source>
        <dbReference type="SAM" id="MobiDB-lite"/>
    </source>
</evidence>
<dbReference type="PANTHER" id="PTHR47782">
    <property type="entry name" value="ZN(II)2CYS6 TRANSCRIPTION FACTOR (EUROFUNG)-RELATED"/>
    <property type="match status" value="1"/>
</dbReference>
<dbReference type="Pfam" id="PF04082">
    <property type="entry name" value="Fungal_trans"/>
    <property type="match status" value="1"/>
</dbReference>
<proteinExistence type="predicted"/>
<feature type="compositionally biased region" description="Polar residues" evidence="8">
    <location>
        <begin position="508"/>
        <end position="524"/>
    </location>
</feature>
<dbReference type="AlphaFoldDB" id="A0A9N9VRF4"/>
<evidence type="ECO:0000256" key="3">
    <source>
        <dbReference type="ARBA" id="ARBA00022833"/>
    </source>
</evidence>
<keyword evidence="5" id="KW-0238">DNA-binding</keyword>
<feature type="compositionally biased region" description="Polar residues" evidence="8">
    <location>
        <begin position="541"/>
        <end position="553"/>
    </location>
</feature>
<keyword evidence="6" id="KW-0804">Transcription</keyword>
<dbReference type="SMART" id="SM00906">
    <property type="entry name" value="Fungal_trans"/>
    <property type="match status" value="1"/>
</dbReference>
<name>A0A9N9VRF4_9HYPO</name>
<comment type="subcellular location">
    <subcellularLocation>
        <location evidence="1">Nucleus</location>
    </subcellularLocation>
</comment>
<reference evidence="10" key="1">
    <citation type="submission" date="2021-10" db="EMBL/GenBank/DDBJ databases">
        <authorList>
            <person name="Piombo E."/>
        </authorList>
    </citation>
    <scope>NUCLEOTIDE SEQUENCE</scope>
</reference>
<evidence type="ECO:0000256" key="4">
    <source>
        <dbReference type="ARBA" id="ARBA00023015"/>
    </source>
</evidence>
<evidence type="ECO:0000256" key="1">
    <source>
        <dbReference type="ARBA" id="ARBA00004123"/>
    </source>
</evidence>
<sequence>MLDAFSKAQDPANQGAQKARVGEWPGLSDRYKIPSEALCLTFTDAYLSDTHLLHPILARHEVCALRDKVLPFVTQDAVELARLKSSEATAPNGVRTSRRDFFQAFLIFAIGCATVGNRPLSYPRTQNFAIIIPDPKAAVLSLYKSAMLFSDDTIVVPGLDACRSLLLLARLSTLCRTRLSVWETSRICLAMRGSISPFEEQMRRRVFWDCYKLDCYSSSTLGRPVGIPDADIEVQLPCDLDDGVIMGLQALPDESHLHSPSITTSEMSVFIHSVRMRRITSELNRSLNQEQDFITGVGLSSTKTAGDAYRLLKTTIDRLDEWESNSPIHSSFTSLFQLPSYMKILGQKERLWLGKLLIDRMPTRDGCPPLDVLVICQEAAINIILEYDKGRQVPHLMYFLRADLHLIFQAGVSLLLAVAVKDRLLQRNSLEGSSPLPVHQEDLLLANLPTTSAEEALHLCDDLLQEITEVLEESTLLRDIFHICHGHQRPTHDDVQQRDAALGPFATNFESNDVPTSSRPNQRSPHPLIDPQLAEGAPCIENTQPPSTNWNPLNNMPCFQDAGDGPVDEMQWMTSEVWGALQDEMTQYFSDPSAEFGNWSFY</sequence>
<keyword evidence="3" id="KW-0862">Zinc</keyword>